<dbReference type="EMBL" id="ML734954">
    <property type="protein sequence ID" value="KAB8207864.1"/>
    <property type="molecule type" value="Genomic_DNA"/>
</dbReference>
<reference evidence="3 4" key="1">
    <citation type="submission" date="2019-04" db="EMBL/GenBank/DDBJ databases">
        <title>Fungal friends and foes A comparative genomics study of 23 Aspergillus species from section Flavi.</title>
        <authorList>
            <consortium name="DOE Joint Genome Institute"/>
            <person name="Kjaerbolling I."/>
            <person name="Vesth T.C."/>
            <person name="Frisvad J.C."/>
            <person name="Nybo J.L."/>
            <person name="Theobald S."/>
            <person name="Kildgaard S."/>
            <person name="Petersen T.I."/>
            <person name="Kuo A."/>
            <person name="Sato A."/>
            <person name="Lyhne E.K."/>
            <person name="Kogle M.E."/>
            <person name="Wiebenga A."/>
            <person name="Kun R.S."/>
            <person name="Lubbers R.J."/>
            <person name="Makela M.R."/>
            <person name="Barry K."/>
            <person name="Chovatia M."/>
            <person name="Clum A."/>
            <person name="Daum C."/>
            <person name="Haridas S."/>
            <person name="He G."/>
            <person name="LaButti K."/>
            <person name="Lipzen A."/>
            <person name="Mondo S."/>
            <person name="Pangilinan J."/>
            <person name="Riley R."/>
            <person name="Salamov A."/>
            <person name="Simmons B.A."/>
            <person name="Magnuson J.K."/>
            <person name="Henrissat B."/>
            <person name="Mortensen U.H."/>
            <person name="Larsen T.O."/>
            <person name="De vries R.P."/>
            <person name="Grigoriev I.V."/>
            <person name="Machida M."/>
            <person name="Baker S.E."/>
            <person name="Andersen M.R."/>
        </authorList>
    </citation>
    <scope>NUCLEOTIDE SEQUENCE [LARGE SCALE GENOMIC DNA]</scope>
    <source>
        <strain evidence="3 4">CBS 117618</strain>
    </source>
</reference>
<dbReference type="AlphaFoldDB" id="A0A5N6DST9"/>
<accession>A0A5N6DST9</accession>
<feature type="compositionally biased region" description="Basic and acidic residues" evidence="1">
    <location>
        <begin position="7"/>
        <end position="20"/>
    </location>
</feature>
<gene>
    <name evidence="3" type="ORF">BDV34DRAFT_60261</name>
</gene>
<evidence type="ECO:0000256" key="2">
    <source>
        <dbReference type="SAM" id="Phobius"/>
    </source>
</evidence>
<feature type="region of interest" description="Disordered" evidence="1">
    <location>
        <begin position="1"/>
        <end position="28"/>
    </location>
</feature>
<organism evidence="3 4">
    <name type="scientific">Aspergillus parasiticus</name>
    <dbReference type="NCBI Taxonomy" id="5067"/>
    <lineage>
        <taxon>Eukaryota</taxon>
        <taxon>Fungi</taxon>
        <taxon>Dikarya</taxon>
        <taxon>Ascomycota</taxon>
        <taxon>Pezizomycotina</taxon>
        <taxon>Eurotiomycetes</taxon>
        <taxon>Eurotiomycetidae</taxon>
        <taxon>Eurotiales</taxon>
        <taxon>Aspergillaceae</taxon>
        <taxon>Aspergillus</taxon>
        <taxon>Aspergillus subgen. Circumdati</taxon>
    </lineage>
</organism>
<sequence length="68" mass="7535">MISTTSEKGRETKGISHQESRSSLSRRKSLGKRVRAIFLFAGWVANGLPDAVLYITCMSTVPNRRIAP</sequence>
<keyword evidence="2" id="KW-0472">Membrane</keyword>
<evidence type="ECO:0000313" key="3">
    <source>
        <dbReference type="EMBL" id="KAB8207864.1"/>
    </source>
</evidence>
<dbReference type="Proteomes" id="UP000326532">
    <property type="component" value="Unassembled WGS sequence"/>
</dbReference>
<feature type="transmembrane region" description="Helical" evidence="2">
    <location>
        <begin position="36"/>
        <end position="55"/>
    </location>
</feature>
<evidence type="ECO:0000313" key="4">
    <source>
        <dbReference type="Proteomes" id="UP000326532"/>
    </source>
</evidence>
<keyword evidence="4" id="KW-1185">Reference proteome</keyword>
<keyword evidence="2" id="KW-1133">Transmembrane helix</keyword>
<dbReference type="VEuPathDB" id="FungiDB:BDV34DRAFT_60261"/>
<protein>
    <submittedName>
        <fullName evidence="3">Uncharacterized protein</fullName>
    </submittedName>
</protein>
<evidence type="ECO:0000256" key="1">
    <source>
        <dbReference type="SAM" id="MobiDB-lite"/>
    </source>
</evidence>
<proteinExistence type="predicted"/>
<keyword evidence="2" id="KW-0812">Transmembrane</keyword>
<name>A0A5N6DST9_ASPPA</name>